<feature type="compositionally biased region" description="Polar residues" evidence="7">
    <location>
        <begin position="341"/>
        <end position="352"/>
    </location>
</feature>
<dbReference type="EMBL" id="JAUUTY010000004">
    <property type="protein sequence ID" value="KAK1648689.1"/>
    <property type="molecule type" value="Genomic_DNA"/>
</dbReference>
<keyword evidence="10" id="KW-1185">Reference proteome</keyword>
<protein>
    <recommendedName>
        <fullName evidence="8">TPX2 C-terminal domain-containing protein</fullName>
    </recommendedName>
</protein>
<evidence type="ECO:0000256" key="7">
    <source>
        <dbReference type="SAM" id="MobiDB-lite"/>
    </source>
</evidence>
<dbReference type="Proteomes" id="UP001231189">
    <property type="component" value="Unassembled WGS sequence"/>
</dbReference>
<accession>A0AAD8SAY9</accession>
<dbReference type="AlphaFoldDB" id="A0AAD8SAY9"/>
<organism evidence="9 10">
    <name type="scientific">Lolium multiflorum</name>
    <name type="common">Italian ryegrass</name>
    <name type="synonym">Lolium perenne subsp. multiflorum</name>
    <dbReference type="NCBI Taxonomy" id="4521"/>
    <lineage>
        <taxon>Eukaryota</taxon>
        <taxon>Viridiplantae</taxon>
        <taxon>Streptophyta</taxon>
        <taxon>Embryophyta</taxon>
        <taxon>Tracheophyta</taxon>
        <taxon>Spermatophyta</taxon>
        <taxon>Magnoliopsida</taxon>
        <taxon>Liliopsida</taxon>
        <taxon>Poales</taxon>
        <taxon>Poaceae</taxon>
        <taxon>BOP clade</taxon>
        <taxon>Pooideae</taxon>
        <taxon>Poodae</taxon>
        <taxon>Poeae</taxon>
        <taxon>Poeae Chloroplast Group 2 (Poeae type)</taxon>
        <taxon>Loliodinae</taxon>
        <taxon>Loliinae</taxon>
        <taxon>Lolium</taxon>
    </lineage>
</organism>
<feature type="domain" description="TPX2 C-terminal" evidence="8">
    <location>
        <begin position="238"/>
        <end position="307"/>
    </location>
</feature>
<evidence type="ECO:0000256" key="2">
    <source>
        <dbReference type="ARBA" id="ARBA00005885"/>
    </source>
</evidence>
<dbReference type="InterPro" id="IPR044833">
    <property type="entry name" value="WDL5/6"/>
</dbReference>
<feature type="compositionally biased region" description="Polar residues" evidence="7">
    <location>
        <begin position="221"/>
        <end position="231"/>
    </location>
</feature>
<comment type="similarity">
    <text evidence="2">Belongs to the TPX2 family.</text>
</comment>
<evidence type="ECO:0000259" key="8">
    <source>
        <dbReference type="Pfam" id="PF06886"/>
    </source>
</evidence>
<evidence type="ECO:0000256" key="1">
    <source>
        <dbReference type="ARBA" id="ARBA00004245"/>
    </source>
</evidence>
<reference evidence="9" key="1">
    <citation type="submission" date="2023-07" db="EMBL/GenBank/DDBJ databases">
        <title>A chromosome-level genome assembly of Lolium multiflorum.</title>
        <authorList>
            <person name="Chen Y."/>
            <person name="Copetti D."/>
            <person name="Kolliker R."/>
            <person name="Studer B."/>
        </authorList>
    </citation>
    <scope>NUCLEOTIDE SEQUENCE</scope>
    <source>
        <strain evidence="9">02402/16</strain>
        <tissue evidence="9">Leaf</tissue>
    </source>
</reference>
<keyword evidence="5" id="KW-0206">Cytoskeleton</keyword>
<feature type="compositionally biased region" description="Low complexity" evidence="7">
    <location>
        <begin position="121"/>
        <end position="139"/>
    </location>
</feature>
<keyword evidence="6" id="KW-0175">Coiled coil</keyword>
<sequence>MEGDHDEAAAEAAAPVPNGLGGEDYVVVKAGDQDGAVDAVATDGGDHQEDLADGEVPVGSATAVPTPEEPPRASTKAGSKDATGKKKGIQAKVQNGKVAAAAAAAAPRGKKPGLSQSASFPARGTAGAKKAATVTAPPKQAKPEGKAAVPNGSAAATGRGTEKKANLANKMPAARRSMPVKPESVDSTPNDASSEVQESNENTTKPYRESLPAKLEDDVHSTTSSTNTQRKNAAASGFSFRLEERAEKRKEFLKKLEEKVHAKELEQTNLQEKSKESQEAEIKRLRKSLTFKAAPMPSFYKEQPPKVELKKIAPTRARSPKLGRHKPASPAAAASVDGSVSCESPRSTTNPGKVNKGVENNKPRVAARKPVQRLVTKAPSPASATAKAETRPLTTKQKTSNTKPKVSKPKVEQLQDNQVEIPPAEPSVLEELAAEQSVEDVTVLDPTAPMVTSNEVPIQD</sequence>
<dbReference type="Pfam" id="PF06886">
    <property type="entry name" value="TPX2"/>
    <property type="match status" value="1"/>
</dbReference>
<feature type="compositionally biased region" description="Polar residues" evidence="7">
    <location>
        <begin position="185"/>
        <end position="205"/>
    </location>
</feature>
<comment type="caution">
    <text evidence="9">The sequence shown here is derived from an EMBL/GenBank/DDBJ whole genome shotgun (WGS) entry which is preliminary data.</text>
</comment>
<dbReference type="PANTHER" id="PTHR31358:SF30">
    <property type="entry name" value="PROTEIN WVD2-LIKE 4"/>
    <property type="match status" value="1"/>
</dbReference>
<proteinExistence type="inferred from homology"/>
<keyword evidence="4" id="KW-0493">Microtubule</keyword>
<feature type="compositionally biased region" description="Polar residues" evidence="7">
    <location>
        <begin position="392"/>
        <end position="404"/>
    </location>
</feature>
<evidence type="ECO:0000256" key="3">
    <source>
        <dbReference type="ARBA" id="ARBA00022490"/>
    </source>
</evidence>
<dbReference type="PANTHER" id="PTHR31358">
    <property type="entry name" value="PROTEIN WVD2-LIKE 4"/>
    <property type="match status" value="1"/>
</dbReference>
<feature type="region of interest" description="Disordered" evidence="7">
    <location>
        <begin position="37"/>
        <end position="237"/>
    </location>
</feature>
<evidence type="ECO:0000313" key="10">
    <source>
        <dbReference type="Proteomes" id="UP001231189"/>
    </source>
</evidence>
<comment type="subcellular location">
    <subcellularLocation>
        <location evidence="1">Cytoplasm</location>
        <location evidence="1">Cytoskeleton</location>
    </subcellularLocation>
</comment>
<name>A0AAD8SAY9_LOLMU</name>
<feature type="region of interest" description="Disordered" evidence="7">
    <location>
        <begin position="1"/>
        <end position="25"/>
    </location>
</feature>
<evidence type="ECO:0000256" key="6">
    <source>
        <dbReference type="SAM" id="Coils"/>
    </source>
</evidence>
<evidence type="ECO:0000256" key="4">
    <source>
        <dbReference type="ARBA" id="ARBA00022701"/>
    </source>
</evidence>
<dbReference type="InterPro" id="IPR027329">
    <property type="entry name" value="TPX2_C"/>
</dbReference>
<dbReference type="GO" id="GO:0008017">
    <property type="term" value="F:microtubule binding"/>
    <property type="evidence" value="ECO:0007669"/>
    <property type="project" value="InterPro"/>
</dbReference>
<dbReference type="GO" id="GO:0005874">
    <property type="term" value="C:microtubule"/>
    <property type="evidence" value="ECO:0007669"/>
    <property type="project" value="UniProtKB-KW"/>
</dbReference>
<feature type="coiled-coil region" evidence="6">
    <location>
        <begin position="253"/>
        <end position="283"/>
    </location>
</feature>
<feature type="region of interest" description="Disordered" evidence="7">
    <location>
        <begin position="296"/>
        <end position="422"/>
    </location>
</feature>
<feature type="compositionally biased region" description="Basic residues" evidence="7">
    <location>
        <begin position="318"/>
        <end position="327"/>
    </location>
</feature>
<gene>
    <name evidence="9" type="ORF">QYE76_066494</name>
</gene>
<feature type="compositionally biased region" description="Low complexity" evidence="7">
    <location>
        <begin position="376"/>
        <end position="387"/>
    </location>
</feature>
<evidence type="ECO:0000256" key="5">
    <source>
        <dbReference type="ARBA" id="ARBA00023212"/>
    </source>
</evidence>
<evidence type="ECO:0000313" key="9">
    <source>
        <dbReference type="EMBL" id="KAK1648689.1"/>
    </source>
</evidence>
<keyword evidence="3" id="KW-0963">Cytoplasm</keyword>